<dbReference type="Pfam" id="PF15839">
    <property type="entry name" value="TEX29"/>
    <property type="match status" value="1"/>
</dbReference>
<dbReference type="EMBL" id="JACASE010000011">
    <property type="protein sequence ID" value="KAF6428611.1"/>
    <property type="molecule type" value="Genomic_DNA"/>
</dbReference>
<keyword evidence="4" id="KW-1185">Reference proteome</keyword>
<evidence type="ECO:0000256" key="2">
    <source>
        <dbReference type="SAM" id="Phobius"/>
    </source>
</evidence>
<sequence length="148" mass="16430">MRYEPEFKKSPSHLLKKFAVCDIPLYDICDYNVTRDRCKELGCCFYKGVCYEKAVPSYVQVFSALIVIIAGAFVITIIYRVVQESRREKGVATQMSSSSSKSIEKVKAVTSREKTGSKTATVGTSQKSGGAETRDATVTITDDEEDED</sequence>
<accession>A0A7J8DZW4</accession>
<evidence type="ECO:0000313" key="4">
    <source>
        <dbReference type="Proteomes" id="UP000593571"/>
    </source>
</evidence>
<dbReference type="InterPro" id="IPR031685">
    <property type="entry name" value="TEX29"/>
</dbReference>
<dbReference type="PANTHER" id="PTHR37339:SF1">
    <property type="entry name" value="TESTIS-EXPRESSED PROTEIN 29"/>
    <property type="match status" value="1"/>
</dbReference>
<dbReference type="AlphaFoldDB" id="A0A7J8DZW4"/>
<dbReference type="Proteomes" id="UP000593571">
    <property type="component" value="Unassembled WGS sequence"/>
</dbReference>
<gene>
    <name evidence="3" type="ORF">HJG63_019096</name>
</gene>
<keyword evidence="2" id="KW-0472">Membrane</keyword>
<evidence type="ECO:0000256" key="1">
    <source>
        <dbReference type="SAM" id="MobiDB-lite"/>
    </source>
</evidence>
<evidence type="ECO:0000313" key="3">
    <source>
        <dbReference type="EMBL" id="KAF6428611.1"/>
    </source>
</evidence>
<feature type="compositionally biased region" description="Basic and acidic residues" evidence="1">
    <location>
        <begin position="102"/>
        <end position="116"/>
    </location>
</feature>
<feature type="region of interest" description="Disordered" evidence="1">
    <location>
        <begin position="90"/>
        <end position="148"/>
    </location>
</feature>
<proteinExistence type="predicted"/>
<keyword evidence="2" id="KW-0812">Transmembrane</keyword>
<organism evidence="3 4">
    <name type="scientific">Rousettus aegyptiacus</name>
    <name type="common">Egyptian fruit bat</name>
    <name type="synonym">Pteropus aegyptiacus</name>
    <dbReference type="NCBI Taxonomy" id="9407"/>
    <lineage>
        <taxon>Eukaryota</taxon>
        <taxon>Metazoa</taxon>
        <taxon>Chordata</taxon>
        <taxon>Craniata</taxon>
        <taxon>Vertebrata</taxon>
        <taxon>Euteleostomi</taxon>
        <taxon>Mammalia</taxon>
        <taxon>Eutheria</taxon>
        <taxon>Laurasiatheria</taxon>
        <taxon>Chiroptera</taxon>
        <taxon>Yinpterochiroptera</taxon>
        <taxon>Pteropodoidea</taxon>
        <taxon>Pteropodidae</taxon>
        <taxon>Rousettinae</taxon>
        <taxon>Rousettus</taxon>
    </lineage>
</organism>
<feature type="compositionally biased region" description="Polar residues" evidence="1">
    <location>
        <begin position="117"/>
        <end position="128"/>
    </location>
</feature>
<protein>
    <submittedName>
        <fullName evidence="3">Testis expressed 29</fullName>
    </submittedName>
</protein>
<keyword evidence="2" id="KW-1133">Transmembrane helix</keyword>
<feature type="transmembrane region" description="Helical" evidence="2">
    <location>
        <begin position="61"/>
        <end position="82"/>
    </location>
</feature>
<name>A0A7J8DZW4_ROUAE</name>
<dbReference type="PANTHER" id="PTHR37339">
    <property type="entry name" value="TESTIS-EXPRESSED PROTEIN 29"/>
    <property type="match status" value="1"/>
</dbReference>
<comment type="caution">
    <text evidence="3">The sequence shown here is derived from an EMBL/GenBank/DDBJ whole genome shotgun (WGS) entry which is preliminary data.</text>
</comment>
<reference evidence="3 4" key="1">
    <citation type="journal article" date="2020" name="Nature">
        <title>Six reference-quality genomes reveal evolution of bat adaptations.</title>
        <authorList>
            <person name="Jebb D."/>
            <person name="Huang Z."/>
            <person name="Pippel M."/>
            <person name="Hughes G.M."/>
            <person name="Lavrichenko K."/>
            <person name="Devanna P."/>
            <person name="Winkler S."/>
            <person name="Jermiin L.S."/>
            <person name="Skirmuntt E.C."/>
            <person name="Katzourakis A."/>
            <person name="Burkitt-Gray L."/>
            <person name="Ray D.A."/>
            <person name="Sullivan K.A.M."/>
            <person name="Roscito J.G."/>
            <person name="Kirilenko B.M."/>
            <person name="Davalos L.M."/>
            <person name="Corthals A.P."/>
            <person name="Power M.L."/>
            <person name="Jones G."/>
            <person name="Ransome R.D."/>
            <person name="Dechmann D.K.N."/>
            <person name="Locatelli A.G."/>
            <person name="Puechmaille S.J."/>
            <person name="Fedrigo O."/>
            <person name="Jarvis E.D."/>
            <person name="Hiller M."/>
            <person name="Vernes S.C."/>
            <person name="Myers E.W."/>
            <person name="Teeling E.C."/>
        </authorList>
    </citation>
    <scope>NUCLEOTIDE SEQUENCE [LARGE SCALE GENOMIC DNA]</scope>
    <source>
        <strain evidence="3">MRouAeg1</strain>
        <tissue evidence="3">Muscle</tissue>
    </source>
</reference>